<comment type="caution">
    <text evidence="2">The sequence shown here is derived from an EMBL/GenBank/DDBJ whole genome shotgun (WGS) entry which is preliminary data.</text>
</comment>
<dbReference type="EMBL" id="JANBUY010000027">
    <property type="protein sequence ID" value="KAJ2866988.1"/>
    <property type="molecule type" value="Genomic_DNA"/>
</dbReference>
<proteinExistence type="predicted"/>
<accession>A0A9W8ILH9</accession>
<dbReference type="GO" id="GO:0005788">
    <property type="term" value="C:endoplasmic reticulum lumen"/>
    <property type="evidence" value="ECO:0007669"/>
    <property type="project" value="TreeGrafter"/>
</dbReference>
<reference evidence="2" key="1">
    <citation type="submission" date="2022-07" db="EMBL/GenBank/DDBJ databases">
        <title>Phylogenomic reconstructions and comparative analyses of Kickxellomycotina fungi.</title>
        <authorList>
            <person name="Reynolds N.K."/>
            <person name="Stajich J.E."/>
            <person name="Barry K."/>
            <person name="Grigoriev I.V."/>
            <person name="Crous P."/>
            <person name="Smith M.E."/>
        </authorList>
    </citation>
    <scope>NUCLEOTIDE SEQUENCE</scope>
    <source>
        <strain evidence="2">RSA 476</strain>
    </source>
</reference>
<dbReference type="PANTHER" id="PTHR45815:SF3">
    <property type="entry name" value="PROTEIN DISULFIDE-ISOMERASE A6"/>
    <property type="match status" value="1"/>
</dbReference>
<dbReference type="GO" id="GO:0034976">
    <property type="term" value="P:response to endoplasmic reticulum stress"/>
    <property type="evidence" value="ECO:0007669"/>
    <property type="project" value="TreeGrafter"/>
</dbReference>
<organism evidence="2 3">
    <name type="scientific">Coemansia aciculifera</name>
    <dbReference type="NCBI Taxonomy" id="417176"/>
    <lineage>
        <taxon>Eukaryota</taxon>
        <taxon>Fungi</taxon>
        <taxon>Fungi incertae sedis</taxon>
        <taxon>Zoopagomycota</taxon>
        <taxon>Kickxellomycotina</taxon>
        <taxon>Kickxellomycetes</taxon>
        <taxon>Kickxellales</taxon>
        <taxon>Kickxellaceae</taxon>
        <taxon>Coemansia</taxon>
    </lineage>
</organism>
<protein>
    <recommendedName>
        <fullName evidence="1">Thioredoxin domain-containing protein</fullName>
    </recommendedName>
</protein>
<dbReference type="PROSITE" id="PS51352">
    <property type="entry name" value="THIOREDOXIN_2"/>
    <property type="match status" value="1"/>
</dbReference>
<evidence type="ECO:0000313" key="2">
    <source>
        <dbReference type="EMBL" id="KAJ2866988.1"/>
    </source>
</evidence>
<dbReference type="PANTHER" id="PTHR45815">
    <property type="entry name" value="PROTEIN DISULFIDE-ISOMERASE A6"/>
    <property type="match status" value="1"/>
</dbReference>
<dbReference type="AlphaFoldDB" id="A0A9W8ILH9"/>
<dbReference type="Gene3D" id="3.40.30.10">
    <property type="entry name" value="Glutaredoxin"/>
    <property type="match status" value="2"/>
</dbReference>
<keyword evidence="3" id="KW-1185">Reference proteome</keyword>
<sequence length="264" mass="29117">MLAATHILVLLASIALATQCVLGMYDKGSAVKKLHAGNFDRVLDKTSQPTFVKFLAPWCGYCKSLEPEYEKAARRAQGVGKFYAVDCDEDKNRGLCARFNVKGFPTLKVFTEKRTKRGSRRSVDYQGERTAGAMSKFARTLLPSLSKKLSAANLEAFVSDSDAQLPKAVLLTDLRKASDLWKGLGAQFDRRVQFAHVFSPDKDTLDKLGVSKLPAIVIFPAPQRTDLFEVYKGETKYAPLVKFIASTALAKKSETQAASTHDEL</sequence>
<dbReference type="GO" id="GO:0015035">
    <property type="term" value="F:protein-disulfide reductase activity"/>
    <property type="evidence" value="ECO:0007669"/>
    <property type="project" value="TreeGrafter"/>
</dbReference>
<name>A0A9W8ILH9_9FUNG</name>
<dbReference type="Pfam" id="PF00085">
    <property type="entry name" value="Thioredoxin"/>
    <property type="match status" value="1"/>
</dbReference>
<evidence type="ECO:0000313" key="3">
    <source>
        <dbReference type="Proteomes" id="UP001140074"/>
    </source>
</evidence>
<gene>
    <name evidence="2" type="ORF">GGH94_001155</name>
</gene>
<dbReference type="SUPFAM" id="SSF52833">
    <property type="entry name" value="Thioredoxin-like"/>
    <property type="match status" value="2"/>
</dbReference>
<evidence type="ECO:0000259" key="1">
    <source>
        <dbReference type="PROSITE" id="PS51352"/>
    </source>
</evidence>
<dbReference type="PRINTS" id="PR00421">
    <property type="entry name" value="THIOREDOXIN"/>
</dbReference>
<dbReference type="InterPro" id="IPR036249">
    <property type="entry name" value="Thioredoxin-like_sf"/>
</dbReference>
<dbReference type="Proteomes" id="UP001140074">
    <property type="component" value="Unassembled WGS sequence"/>
</dbReference>
<dbReference type="InterPro" id="IPR013766">
    <property type="entry name" value="Thioredoxin_domain"/>
</dbReference>
<feature type="domain" description="Thioredoxin" evidence="1">
    <location>
        <begin position="11"/>
        <end position="143"/>
    </location>
</feature>